<proteinExistence type="predicted"/>
<sequence length="363" mass="41783">MKSVKEKNINSNEDYRAGYKEGYRYGCCSAVLSRIPHFSPAIRNLRVLYVTQGFEGIDGGVSEALRKLVHVCIIASPESMLQEAMNHRPDLLLVMNALHVFPPDHAEKISQIKQMGIHTAVWFVDDPYFSDDTVSLSLQYDEVFTHELGCVSFYQEIGCSHVHYLPLAANSEMFRPLHVAPEYQNDICFIGNAFWNRVELFEQLAPYLEDKKVMIAGGHWDRLEHCSQLSSAIRHGWIPVEETVSYYNGAKIVINMHRPTTAGQDNRNSINLGGRSINPRTYEISGCGTLQITDLREDLISYYRPGYDIETFIDAAELQSKIDYYLNHEEERQLIAWRSLWTTHQYHTYIDRLSRLLDMISIH</sequence>
<protein>
    <submittedName>
        <fullName evidence="2">Spore maturation protein</fullName>
    </submittedName>
</protein>
<dbReference type="SUPFAM" id="SSF53756">
    <property type="entry name" value="UDP-Glycosyltransferase/glycogen phosphorylase"/>
    <property type="match status" value="1"/>
</dbReference>
<dbReference type="RefSeq" id="WP_229753562.1">
    <property type="nucleotide sequence ID" value="NZ_BMFT01000003.1"/>
</dbReference>
<evidence type="ECO:0000313" key="2">
    <source>
        <dbReference type="EMBL" id="GGH34046.1"/>
    </source>
</evidence>
<dbReference type="Proteomes" id="UP000659344">
    <property type="component" value="Unassembled WGS sequence"/>
</dbReference>
<comment type="caution">
    <text evidence="2">The sequence shown here is derived from an EMBL/GenBank/DDBJ whole genome shotgun (WGS) entry which is preliminary data.</text>
</comment>
<evidence type="ECO:0000313" key="3">
    <source>
        <dbReference type="Proteomes" id="UP000659344"/>
    </source>
</evidence>
<name>A0ABQ1YPX5_9BACL</name>
<organism evidence="2 3">
    <name type="scientific">Paenibacillus segetis</name>
    <dbReference type="NCBI Taxonomy" id="1325360"/>
    <lineage>
        <taxon>Bacteria</taxon>
        <taxon>Bacillati</taxon>
        <taxon>Bacillota</taxon>
        <taxon>Bacilli</taxon>
        <taxon>Bacillales</taxon>
        <taxon>Paenibacillaceae</taxon>
        <taxon>Paenibacillus</taxon>
    </lineage>
</organism>
<keyword evidence="3" id="KW-1185">Reference proteome</keyword>
<evidence type="ECO:0000259" key="1">
    <source>
        <dbReference type="Pfam" id="PF13524"/>
    </source>
</evidence>
<reference evidence="3" key="1">
    <citation type="journal article" date="2019" name="Int. J. Syst. Evol. Microbiol.">
        <title>The Global Catalogue of Microorganisms (GCM) 10K type strain sequencing project: providing services to taxonomists for standard genome sequencing and annotation.</title>
        <authorList>
            <consortium name="The Broad Institute Genomics Platform"/>
            <consortium name="The Broad Institute Genome Sequencing Center for Infectious Disease"/>
            <person name="Wu L."/>
            <person name="Ma J."/>
        </authorList>
    </citation>
    <scope>NUCLEOTIDE SEQUENCE [LARGE SCALE GENOMIC DNA]</scope>
    <source>
        <strain evidence="3">CGMCC 1.12769</strain>
    </source>
</reference>
<gene>
    <name evidence="2" type="primary">cgeB</name>
    <name evidence="2" type="ORF">GCM10008013_39560</name>
</gene>
<dbReference type="Gene3D" id="3.40.50.2000">
    <property type="entry name" value="Glycogen Phosphorylase B"/>
    <property type="match status" value="1"/>
</dbReference>
<dbReference type="Pfam" id="PF13524">
    <property type="entry name" value="Glyco_trans_1_2"/>
    <property type="match status" value="1"/>
</dbReference>
<dbReference type="InterPro" id="IPR055259">
    <property type="entry name" value="YkvP/CgeB_Glyco_trans-like"/>
</dbReference>
<dbReference type="EMBL" id="BMFT01000003">
    <property type="protein sequence ID" value="GGH34046.1"/>
    <property type="molecule type" value="Genomic_DNA"/>
</dbReference>
<accession>A0ABQ1YPX5</accession>
<feature type="domain" description="Spore protein YkvP/CgeB glycosyl transferase-like" evidence="1">
    <location>
        <begin position="199"/>
        <end position="358"/>
    </location>
</feature>